<dbReference type="PANTHER" id="PTHR43788:SF8">
    <property type="entry name" value="DNA-BINDING PROTEIN SMUBP-2"/>
    <property type="match status" value="1"/>
</dbReference>
<dbReference type="InterPro" id="IPR041679">
    <property type="entry name" value="DNA2/NAM7-like_C"/>
</dbReference>
<keyword evidence="5" id="KW-0067">ATP-binding</keyword>
<dbReference type="GO" id="GO:0043139">
    <property type="term" value="F:5'-3' DNA helicase activity"/>
    <property type="evidence" value="ECO:0007669"/>
    <property type="project" value="TreeGrafter"/>
</dbReference>
<evidence type="ECO:0000313" key="10">
    <source>
        <dbReference type="Proteomes" id="UP000326799"/>
    </source>
</evidence>
<keyword evidence="4" id="KW-0347">Helicase</keyword>
<accession>A0A5N6EL13</accession>
<reference evidence="9 10" key="1">
    <citation type="submission" date="2019-04" db="EMBL/GenBank/DDBJ databases">
        <title>Fungal friends and foes A comparative genomics study of 23 Aspergillus species from section Flavi.</title>
        <authorList>
            <consortium name="DOE Joint Genome Institute"/>
            <person name="Kjaerbolling I."/>
            <person name="Vesth T.C."/>
            <person name="Frisvad J.C."/>
            <person name="Nybo J.L."/>
            <person name="Theobald S."/>
            <person name="Kildgaard S."/>
            <person name="Petersen T.I."/>
            <person name="Kuo A."/>
            <person name="Sato A."/>
            <person name="Lyhne E.K."/>
            <person name="Kogle M.E."/>
            <person name="Wiebenga A."/>
            <person name="Kun R.S."/>
            <person name="Lubbers R.J."/>
            <person name="Makela M.R."/>
            <person name="Barry K."/>
            <person name="Chovatia M."/>
            <person name="Clum A."/>
            <person name="Daum C."/>
            <person name="Haridas S."/>
            <person name="He G."/>
            <person name="LaButti K."/>
            <person name="Lipzen A."/>
            <person name="Mondo S."/>
            <person name="Pangilinan J."/>
            <person name="Riley R."/>
            <person name="Salamov A."/>
            <person name="Simmons B.A."/>
            <person name="Magnuson J.K."/>
            <person name="Henrissat B."/>
            <person name="Mortensen U.H."/>
            <person name="Larsen T.O."/>
            <person name="De vries R.P."/>
            <person name="Grigoriev I.V."/>
            <person name="Machida M."/>
            <person name="Baker S.E."/>
            <person name="Andersen M.R."/>
        </authorList>
    </citation>
    <scope>NUCLEOTIDE SEQUENCE [LARGE SCALE GENOMIC DNA]</scope>
    <source>
        <strain evidence="9 10">CBS 126849</strain>
    </source>
</reference>
<feature type="region of interest" description="Disordered" evidence="6">
    <location>
        <begin position="35"/>
        <end position="59"/>
    </location>
</feature>
<evidence type="ECO:0000256" key="6">
    <source>
        <dbReference type="SAM" id="MobiDB-lite"/>
    </source>
</evidence>
<dbReference type="GO" id="GO:0005524">
    <property type="term" value="F:ATP binding"/>
    <property type="evidence" value="ECO:0007669"/>
    <property type="project" value="UniProtKB-KW"/>
</dbReference>
<evidence type="ECO:0000259" key="8">
    <source>
        <dbReference type="Pfam" id="PF13087"/>
    </source>
</evidence>
<dbReference type="Pfam" id="PF13086">
    <property type="entry name" value="AAA_11"/>
    <property type="match status" value="1"/>
</dbReference>
<evidence type="ECO:0000259" key="7">
    <source>
        <dbReference type="Pfam" id="PF13086"/>
    </source>
</evidence>
<dbReference type="Proteomes" id="UP000326799">
    <property type="component" value="Unassembled WGS sequence"/>
</dbReference>
<name>A0A5N6EL13_9EURO</name>
<proteinExistence type="inferred from homology"/>
<feature type="domain" description="DNA2/NAM7 helicase-like C-terminal" evidence="8">
    <location>
        <begin position="930"/>
        <end position="1135"/>
    </location>
</feature>
<evidence type="ECO:0000256" key="5">
    <source>
        <dbReference type="ARBA" id="ARBA00022840"/>
    </source>
</evidence>
<keyword evidence="3 9" id="KW-0378">Hydrolase</keyword>
<evidence type="ECO:0000256" key="4">
    <source>
        <dbReference type="ARBA" id="ARBA00022806"/>
    </source>
</evidence>
<feature type="compositionally biased region" description="Low complexity" evidence="6">
    <location>
        <begin position="1299"/>
        <end position="1310"/>
    </location>
</feature>
<feature type="compositionally biased region" description="Polar residues" evidence="6">
    <location>
        <begin position="1289"/>
        <end position="1298"/>
    </location>
</feature>
<protein>
    <submittedName>
        <fullName evidence="9">P-loop containing nucleoside triphosphate hydrolase protein</fullName>
    </submittedName>
</protein>
<dbReference type="Gene3D" id="3.40.50.300">
    <property type="entry name" value="P-loop containing nucleotide triphosphate hydrolases"/>
    <property type="match status" value="2"/>
</dbReference>
<dbReference type="SUPFAM" id="SSF52540">
    <property type="entry name" value="P-loop containing nucleoside triphosphate hydrolases"/>
    <property type="match status" value="1"/>
</dbReference>
<sequence>MSDWDVPVFNVTSGWQADDAANNTSQTVEIRLPPESDVASSEAPLSDTSSNSPDVNASQVNISDNISTVQSAESDFNEVEDVPAQDISLLQLVPFTEHYEPDDNEFSEFVYECDFVSNKSVLTQLDNLLMIGQVPSIATVKQEDDPQKLIAVQPRDSEAAKDFNGTQWKNAHFLVHLLDVDGRQQQKYLPYSWFQKETGVNMRAKVCGANLARKLIIELTVHHDSKIVHKAFLEFHAHTHVRHYEFVNRTVKEFRSNRRKKQNEHVDEALLQNSYVIIRLVTYGGVGIGLDFDAEFLSEEDRQVLWYAKQLATNFNSDPSPKRVIFRLNARYIEYELQNSRTKRKGEEQERFFQQFEHFMEGTRPILAPYRDVRGNPICQWGQFVKRKIVADESNGLVPIPSYTSFATLEENRIIFTYGTFLEWKRETQIAETLDMPENLGIDQWVPRENTAVEIKFRPPHKIKLGDIGCKGILVQNIFGLPYPTGLLFLITGANVSFYSAFAVEVGQQPRFLPAKLKISVPRSGAQRQVDAINRLCTPLPHLEALSNVSLNRNASPRRLINPFSGLNLPSATVQAAISEVLQSGIEWSESQIACINSIMSIPNGVLLIQGYPGTGKTFTLVAIASILISLNFHVIFSAPSHYAADAICESMDKWAEVTGSNLHPLRVYRPVSEARAFRAHGRPRSEQANDETAFGVDTEKFSANASASNTAGGSIPVFIPLEDQILMTEVLNAIKDESMSRYYGIPAKSLEAHVFRLAYTEGRQLIDTFPSEEQMARSRGDLFNSIEAGDLDPAGEEADMLQVLRDYAELIQKQSFRQLDDDIRRKALLAFKKAAKQVIREASVIVSTNNNMGEPMVASNFGETAQGIFVIRDEDPKELEPNCWIPITKLRAGPRIKGIISCGDEKQLRPMVLSLQSPDRYNEFAQQLSVSFPERLITMHHPVQKLTEQFRFRPCFLKWLNHRTYDGEMTSHPSTANITVNPKFLDAMQRALDLKDPGNLDLGHIVVSINGSTCEKEEGSNSRFNDANRLWVVKLLIENFRSGGYPGEQIVVITPYMAQVVRYRKSLFWLVQKGILPYSELPKVATTDSMQGKESKVVIYDWVIASANSFGDMGFTIDDNRGNVGMSRMCEAMINILPSCLGSDQKSNPVPQRHNYLGDNIEPKVPYPCAFVQWHASEKNIVTVDCPREEDVFPVISEGAKCVSVGPGDTANFLQRAASSLLGSLSRFWHSEITTSIPDTEDSIRDANKDLLSAAEETWVPDSSENSPAGMEEDWSPGTPVVEEDWSPGSNDENSPSAAGGNWAADGGWTVTTGGAPGW</sequence>
<comment type="similarity">
    <text evidence="1">Belongs to the DNA2/NAM7 helicase family.</text>
</comment>
<keyword evidence="2" id="KW-0547">Nucleotide-binding</keyword>
<evidence type="ECO:0000256" key="3">
    <source>
        <dbReference type="ARBA" id="ARBA00022801"/>
    </source>
</evidence>
<organism evidence="9 10">
    <name type="scientific">Aspergillus novoparasiticus</name>
    <dbReference type="NCBI Taxonomy" id="986946"/>
    <lineage>
        <taxon>Eukaryota</taxon>
        <taxon>Fungi</taxon>
        <taxon>Dikarya</taxon>
        <taxon>Ascomycota</taxon>
        <taxon>Pezizomycotina</taxon>
        <taxon>Eurotiomycetes</taxon>
        <taxon>Eurotiomycetidae</taxon>
        <taxon>Eurotiales</taxon>
        <taxon>Aspergillaceae</taxon>
        <taxon>Aspergillus</taxon>
        <taxon>Aspergillus subgen. Circumdati</taxon>
    </lineage>
</organism>
<evidence type="ECO:0000256" key="2">
    <source>
        <dbReference type="ARBA" id="ARBA00022741"/>
    </source>
</evidence>
<gene>
    <name evidence="9" type="ORF">BDV33DRAFT_205727</name>
</gene>
<dbReference type="InterPro" id="IPR041677">
    <property type="entry name" value="DNA2/NAM7_AAA_11"/>
</dbReference>
<dbReference type="InterPro" id="IPR027417">
    <property type="entry name" value="P-loop_NTPase"/>
</dbReference>
<evidence type="ECO:0000313" key="9">
    <source>
        <dbReference type="EMBL" id="KAB8218078.1"/>
    </source>
</evidence>
<dbReference type="Pfam" id="PF13087">
    <property type="entry name" value="AAA_12"/>
    <property type="match status" value="1"/>
</dbReference>
<feature type="compositionally biased region" description="Polar residues" evidence="6">
    <location>
        <begin position="46"/>
        <end position="59"/>
    </location>
</feature>
<dbReference type="GO" id="GO:0016787">
    <property type="term" value="F:hydrolase activity"/>
    <property type="evidence" value="ECO:0007669"/>
    <property type="project" value="UniProtKB-KW"/>
</dbReference>
<dbReference type="PANTHER" id="PTHR43788">
    <property type="entry name" value="DNA2/NAM7 HELICASE FAMILY MEMBER"/>
    <property type="match status" value="1"/>
</dbReference>
<dbReference type="InterPro" id="IPR050534">
    <property type="entry name" value="Coronavir_polyprotein_1ab"/>
</dbReference>
<feature type="domain" description="DNA2/NAM7 helicase helicase" evidence="7">
    <location>
        <begin position="589"/>
        <end position="915"/>
    </location>
</feature>
<feature type="region of interest" description="Disordered" evidence="6">
    <location>
        <begin position="1257"/>
        <end position="1320"/>
    </location>
</feature>
<dbReference type="EMBL" id="ML733454">
    <property type="protein sequence ID" value="KAB8218078.1"/>
    <property type="molecule type" value="Genomic_DNA"/>
</dbReference>
<evidence type="ECO:0000256" key="1">
    <source>
        <dbReference type="ARBA" id="ARBA00007913"/>
    </source>
</evidence>
<keyword evidence="10" id="KW-1185">Reference proteome</keyword>